<proteinExistence type="predicted"/>
<dbReference type="EMBL" id="BMEM01000001">
    <property type="protein sequence ID" value="GGF37063.1"/>
    <property type="molecule type" value="Genomic_DNA"/>
</dbReference>
<dbReference type="RefSeq" id="WP_188427661.1">
    <property type="nucleotide sequence ID" value="NZ_BAABKH010000007.1"/>
</dbReference>
<evidence type="ECO:0000256" key="1">
    <source>
        <dbReference type="SAM" id="MobiDB-lite"/>
    </source>
</evidence>
<reference evidence="2" key="2">
    <citation type="submission" date="2020-09" db="EMBL/GenBank/DDBJ databases">
        <authorList>
            <person name="Sun Q."/>
            <person name="Zhou Y."/>
        </authorList>
    </citation>
    <scope>NUCLEOTIDE SEQUENCE</scope>
    <source>
        <strain evidence="2">CGMCC 1.12160</strain>
    </source>
</reference>
<dbReference type="InterPro" id="IPR023393">
    <property type="entry name" value="START-like_dom_sf"/>
</dbReference>
<evidence type="ECO:0000313" key="3">
    <source>
        <dbReference type="Proteomes" id="UP000605670"/>
    </source>
</evidence>
<reference evidence="2" key="1">
    <citation type="journal article" date="2014" name="Int. J. Syst. Evol. Microbiol.">
        <title>Complete genome sequence of Corynebacterium casei LMG S-19264T (=DSM 44701T), isolated from a smear-ripened cheese.</title>
        <authorList>
            <consortium name="US DOE Joint Genome Institute (JGI-PGF)"/>
            <person name="Walter F."/>
            <person name="Albersmeier A."/>
            <person name="Kalinowski J."/>
            <person name="Ruckert C."/>
        </authorList>
    </citation>
    <scope>NUCLEOTIDE SEQUENCE</scope>
    <source>
        <strain evidence="2">CGMCC 1.12160</strain>
    </source>
</reference>
<dbReference type="Gene3D" id="3.30.530.20">
    <property type="match status" value="1"/>
</dbReference>
<gene>
    <name evidence="2" type="ORF">GCM10011366_00790</name>
</gene>
<sequence>MGTVDVTVRGIIAAPRARVASFAGDPSNAPAWYSNIRSVRWHGEDRSVRVGALLDFVARFLGRELSYTYEIVELVPDRRLVMRTASGPFPMETTYEWWDEGEDTGMSLRNHGAPRGFASLGSGAMSVAMRRAMTQDLRRLDEVLRGETGAGLRDAPAARAASAARSSHRGTSP</sequence>
<name>A0A917BDZ5_9MICO</name>
<organism evidence="2 3">
    <name type="scientific">Ornithinimicrobium tianjinense</name>
    <dbReference type="NCBI Taxonomy" id="1195761"/>
    <lineage>
        <taxon>Bacteria</taxon>
        <taxon>Bacillati</taxon>
        <taxon>Actinomycetota</taxon>
        <taxon>Actinomycetes</taxon>
        <taxon>Micrococcales</taxon>
        <taxon>Ornithinimicrobiaceae</taxon>
        <taxon>Ornithinimicrobium</taxon>
    </lineage>
</organism>
<evidence type="ECO:0000313" key="2">
    <source>
        <dbReference type="EMBL" id="GGF37063.1"/>
    </source>
</evidence>
<dbReference type="AlphaFoldDB" id="A0A917BDZ5"/>
<keyword evidence="3" id="KW-1185">Reference proteome</keyword>
<dbReference type="InterPro" id="IPR019587">
    <property type="entry name" value="Polyketide_cyclase/dehydratase"/>
</dbReference>
<accession>A0A917BDZ5</accession>
<protein>
    <submittedName>
        <fullName evidence="2">ATPase</fullName>
    </submittedName>
</protein>
<comment type="caution">
    <text evidence="2">The sequence shown here is derived from an EMBL/GenBank/DDBJ whole genome shotgun (WGS) entry which is preliminary data.</text>
</comment>
<feature type="region of interest" description="Disordered" evidence="1">
    <location>
        <begin position="151"/>
        <end position="173"/>
    </location>
</feature>
<dbReference type="SUPFAM" id="SSF55961">
    <property type="entry name" value="Bet v1-like"/>
    <property type="match status" value="1"/>
</dbReference>
<dbReference type="Proteomes" id="UP000605670">
    <property type="component" value="Unassembled WGS sequence"/>
</dbReference>
<dbReference type="Pfam" id="PF10604">
    <property type="entry name" value="Polyketide_cyc2"/>
    <property type="match status" value="1"/>
</dbReference>